<accession>A0A1S9PAD9</accession>
<evidence type="ECO:0000313" key="2">
    <source>
        <dbReference type="EMBL" id="OOQ57915.1"/>
    </source>
</evidence>
<feature type="transmembrane region" description="Helical" evidence="1">
    <location>
        <begin position="144"/>
        <end position="164"/>
    </location>
</feature>
<comment type="caution">
    <text evidence="2">The sequence shown here is derived from an EMBL/GenBank/DDBJ whole genome shotgun (WGS) entry which is preliminary data.</text>
</comment>
<name>A0A1S9PAD9_9SPHI</name>
<keyword evidence="1" id="KW-0472">Membrane</keyword>
<dbReference type="Proteomes" id="UP000189739">
    <property type="component" value="Unassembled WGS sequence"/>
</dbReference>
<feature type="transmembrane region" description="Helical" evidence="1">
    <location>
        <begin position="92"/>
        <end position="110"/>
    </location>
</feature>
<feature type="transmembrane region" description="Helical" evidence="1">
    <location>
        <begin position="116"/>
        <end position="137"/>
    </location>
</feature>
<sequence>MRKHAVLLGVIISFIFMIKAIMLYPGGSYANAHSVGFTWGESFICNLFGEHALNGALNPARYWAYTAMILFPCTYALFFVRMAKKMPEKNAAVIIQIGGVANILATFLIATGLHDLMLIISTSLFWTCLVIITIFILKTKLHWLKFLCVISLLMFYYSVYLWGISDWNLLPITQKINFATSTLLILLLEYCTSKEDFAHIKPKRNKKLATEL</sequence>
<keyword evidence="3" id="KW-1185">Reference proteome</keyword>
<gene>
    <name evidence="2" type="ORF">BC343_13210</name>
</gene>
<proteinExistence type="predicted"/>
<reference evidence="2 3" key="1">
    <citation type="submission" date="2016-07" db="EMBL/GenBank/DDBJ databases">
        <title>Genomic analysis of zinc-resistant bacterium Mucilaginibacter pedocola TBZ30.</title>
        <authorList>
            <person name="Huang J."/>
            <person name="Tang J."/>
        </authorList>
    </citation>
    <scope>NUCLEOTIDE SEQUENCE [LARGE SCALE GENOMIC DNA]</scope>
    <source>
        <strain evidence="2 3">TBZ30</strain>
    </source>
</reference>
<keyword evidence="1" id="KW-0812">Transmembrane</keyword>
<dbReference type="EMBL" id="MBTF01000035">
    <property type="protein sequence ID" value="OOQ57915.1"/>
    <property type="molecule type" value="Genomic_DNA"/>
</dbReference>
<evidence type="ECO:0008006" key="4">
    <source>
        <dbReference type="Google" id="ProtNLM"/>
    </source>
</evidence>
<dbReference type="AlphaFoldDB" id="A0A1S9PAD9"/>
<evidence type="ECO:0000256" key="1">
    <source>
        <dbReference type="SAM" id="Phobius"/>
    </source>
</evidence>
<evidence type="ECO:0000313" key="3">
    <source>
        <dbReference type="Proteomes" id="UP000189739"/>
    </source>
</evidence>
<keyword evidence="1" id="KW-1133">Transmembrane helix</keyword>
<feature type="transmembrane region" description="Helical" evidence="1">
    <location>
        <begin position="62"/>
        <end position="80"/>
    </location>
</feature>
<feature type="transmembrane region" description="Helical" evidence="1">
    <location>
        <begin position="5"/>
        <end position="24"/>
    </location>
</feature>
<protein>
    <recommendedName>
        <fullName evidence="4">DUF998 domain-containing protein</fullName>
    </recommendedName>
</protein>
<organism evidence="2 3">
    <name type="scientific">Mucilaginibacter pedocola</name>
    <dbReference type="NCBI Taxonomy" id="1792845"/>
    <lineage>
        <taxon>Bacteria</taxon>
        <taxon>Pseudomonadati</taxon>
        <taxon>Bacteroidota</taxon>
        <taxon>Sphingobacteriia</taxon>
        <taxon>Sphingobacteriales</taxon>
        <taxon>Sphingobacteriaceae</taxon>
        <taxon>Mucilaginibacter</taxon>
    </lineage>
</organism>